<keyword evidence="3" id="KW-1185">Reference proteome</keyword>
<comment type="caution">
    <text evidence="2">The sequence shown here is derived from an EMBL/GenBank/DDBJ whole genome shotgun (WGS) entry which is preliminary data.</text>
</comment>
<evidence type="ECO:0000313" key="3">
    <source>
        <dbReference type="Proteomes" id="UP001148786"/>
    </source>
</evidence>
<dbReference type="EMBL" id="JANKHO010003412">
    <property type="protein sequence ID" value="KAJ3483779.1"/>
    <property type="molecule type" value="Genomic_DNA"/>
</dbReference>
<dbReference type="Proteomes" id="UP001148786">
    <property type="component" value="Unassembled WGS sequence"/>
</dbReference>
<dbReference type="InterPro" id="IPR013103">
    <property type="entry name" value="RVT_2"/>
</dbReference>
<gene>
    <name evidence="2" type="ORF">NLJ89_g12034</name>
</gene>
<evidence type="ECO:0000313" key="2">
    <source>
        <dbReference type="EMBL" id="KAJ3483779.1"/>
    </source>
</evidence>
<feature type="domain" description="Reverse transcriptase Ty1/copia-type" evidence="1">
    <location>
        <begin position="12"/>
        <end position="256"/>
    </location>
</feature>
<dbReference type="Pfam" id="PF07727">
    <property type="entry name" value="RVT_2"/>
    <property type="match status" value="1"/>
</dbReference>
<name>A0A9W8JRA4_9AGAR</name>
<reference evidence="2" key="1">
    <citation type="submission" date="2022-07" db="EMBL/GenBank/DDBJ databases">
        <title>Genome Sequence of Agrocybe chaxingu.</title>
        <authorList>
            <person name="Buettner E."/>
        </authorList>
    </citation>
    <scope>NUCLEOTIDE SEQUENCE</scope>
    <source>
        <strain evidence="2">MP-N11</strain>
    </source>
</reference>
<sequence length="257" mass="29356">MQIEWGNMDHCEVFTLTDRPPGKNVIKPLWTFGFKYDTEGEITKQKARLVAKGYTQIPGLDFDQTYASVARLESMRMTAAVIACKRLSPWQIDYVAAYLNSDNKFKVYMEQPWPFVVWGKEHMVLRVNKTVYGMMQGVYDWEDELSKTYKGLGYYQSCADPCVQHRLINGQYTLMCTYTDDVLGGSSSDQEKEKAIGEIEECYEVKRIEGTGGAKVILGMAMMQDSKTEAITLSQRIFAECMLERFRMSDCNATSIS</sequence>
<dbReference type="OrthoDB" id="2981830at2759"/>
<proteinExistence type="predicted"/>
<dbReference type="AlphaFoldDB" id="A0A9W8JRA4"/>
<evidence type="ECO:0000259" key="1">
    <source>
        <dbReference type="Pfam" id="PF07727"/>
    </source>
</evidence>
<organism evidence="2 3">
    <name type="scientific">Agrocybe chaxingu</name>
    <dbReference type="NCBI Taxonomy" id="84603"/>
    <lineage>
        <taxon>Eukaryota</taxon>
        <taxon>Fungi</taxon>
        <taxon>Dikarya</taxon>
        <taxon>Basidiomycota</taxon>
        <taxon>Agaricomycotina</taxon>
        <taxon>Agaricomycetes</taxon>
        <taxon>Agaricomycetidae</taxon>
        <taxon>Agaricales</taxon>
        <taxon>Agaricineae</taxon>
        <taxon>Strophariaceae</taxon>
        <taxon>Agrocybe</taxon>
    </lineage>
</organism>
<accession>A0A9W8JRA4</accession>
<protein>
    <recommendedName>
        <fullName evidence="1">Reverse transcriptase Ty1/copia-type domain-containing protein</fullName>
    </recommendedName>
</protein>